<protein>
    <submittedName>
        <fullName evidence="16">Penicillin-binding protein 2</fullName>
    </submittedName>
</protein>
<evidence type="ECO:0000256" key="8">
    <source>
        <dbReference type="ARBA" id="ARBA00022960"/>
    </source>
</evidence>
<dbReference type="InterPro" id="IPR012338">
    <property type="entry name" value="Beta-lactam/transpept-like"/>
</dbReference>
<evidence type="ECO:0000256" key="4">
    <source>
        <dbReference type="ARBA" id="ARBA00022519"/>
    </source>
</evidence>
<gene>
    <name evidence="16" type="ORF">UT18_C0002G0031</name>
</gene>
<evidence type="ECO:0000313" key="17">
    <source>
        <dbReference type="Proteomes" id="UP000034207"/>
    </source>
</evidence>
<dbReference type="GO" id="GO:0071972">
    <property type="term" value="F:peptidoglycan L,D-transpeptidase activity"/>
    <property type="evidence" value="ECO:0007669"/>
    <property type="project" value="TreeGrafter"/>
</dbReference>
<name>A0A0G0PAV6_UNCC2</name>
<evidence type="ECO:0000256" key="2">
    <source>
        <dbReference type="ARBA" id="ARBA00004236"/>
    </source>
</evidence>
<keyword evidence="10 13" id="KW-1133">Transmembrane helix</keyword>
<evidence type="ECO:0000256" key="6">
    <source>
        <dbReference type="ARBA" id="ARBA00022692"/>
    </source>
</evidence>
<evidence type="ECO:0000259" key="14">
    <source>
        <dbReference type="Pfam" id="PF00905"/>
    </source>
</evidence>
<dbReference type="SUPFAM" id="SSF56519">
    <property type="entry name" value="Penicillin binding protein dimerisation domain"/>
    <property type="match status" value="1"/>
</dbReference>
<proteinExistence type="predicted"/>
<dbReference type="GO" id="GO:0006508">
    <property type="term" value="P:proteolysis"/>
    <property type="evidence" value="ECO:0007669"/>
    <property type="project" value="UniProtKB-KW"/>
</dbReference>
<keyword evidence="5" id="KW-0645">Protease</keyword>
<dbReference type="Gene3D" id="3.40.710.10">
    <property type="entry name" value="DD-peptidase/beta-lactamase superfamily"/>
    <property type="match status" value="1"/>
</dbReference>
<reference evidence="16 17" key="1">
    <citation type="journal article" date="2015" name="Nature">
        <title>rRNA introns, odd ribosomes, and small enigmatic genomes across a large radiation of phyla.</title>
        <authorList>
            <person name="Brown C.T."/>
            <person name="Hug L.A."/>
            <person name="Thomas B.C."/>
            <person name="Sharon I."/>
            <person name="Castelle C.J."/>
            <person name="Singh A."/>
            <person name="Wilkins M.J."/>
            <person name="Williams K.H."/>
            <person name="Banfield J.F."/>
        </authorList>
    </citation>
    <scope>NUCLEOTIDE SEQUENCE [LARGE SCALE GENOMIC DNA]</scope>
</reference>
<keyword evidence="11 13" id="KW-0472">Membrane</keyword>
<dbReference type="GO" id="GO:0008360">
    <property type="term" value="P:regulation of cell shape"/>
    <property type="evidence" value="ECO:0007669"/>
    <property type="project" value="UniProtKB-KW"/>
</dbReference>
<dbReference type="STRING" id="1618345.UT18_C0002G0031"/>
<dbReference type="GO" id="GO:0009002">
    <property type="term" value="F:serine-type D-Ala-D-Ala carboxypeptidase activity"/>
    <property type="evidence" value="ECO:0007669"/>
    <property type="project" value="InterPro"/>
</dbReference>
<evidence type="ECO:0000256" key="10">
    <source>
        <dbReference type="ARBA" id="ARBA00022989"/>
    </source>
</evidence>
<keyword evidence="8" id="KW-0133">Cell shape</keyword>
<dbReference type="InterPro" id="IPR050515">
    <property type="entry name" value="Beta-lactam/transpept"/>
</dbReference>
<evidence type="ECO:0000256" key="13">
    <source>
        <dbReference type="SAM" id="Phobius"/>
    </source>
</evidence>
<evidence type="ECO:0000256" key="3">
    <source>
        <dbReference type="ARBA" id="ARBA00022475"/>
    </source>
</evidence>
<feature type="transmembrane region" description="Helical" evidence="13">
    <location>
        <begin position="62"/>
        <end position="81"/>
    </location>
</feature>
<evidence type="ECO:0000256" key="11">
    <source>
        <dbReference type="ARBA" id="ARBA00023136"/>
    </source>
</evidence>
<dbReference type="InterPro" id="IPR001460">
    <property type="entry name" value="PCN-bd_Tpept"/>
</dbReference>
<dbReference type="InterPro" id="IPR036138">
    <property type="entry name" value="PBP_dimer_sf"/>
</dbReference>
<evidence type="ECO:0000256" key="5">
    <source>
        <dbReference type="ARBA" id="ARBA00022670"/>
    </source>
</evidence>
<keyword evidence="6 13" id="KW-0812">Transmembrane</keyword>
<keyword evidence="7" id="KW-0378">Hydrolase</keyword>
<comment type="subcellular location">
    <subcellularLocation>
        <location evidence="2">Cell membrane</location>
    </subcellularLocation>
    <subcellularLocation>
        <location evidence="1">Membrane</location>
        <topology evidence="1">Single-pass membrane protein</topology>
    </subcellularLocation>
</comment>
<dbReference type="NCBIfam" id="TIGR03423">
    <property type="entry name" value="pbp2_mrdA"/>
    <property type="match status" value="1"/>
</dbReference>
<evidence type="ECO:0000256" key="12">
    <source>
        <dbReference type="ARBA" id="ARBA00023316"/>
    </source>
</evidence>
<keyword evidence="9" id="KW-0573">Peptidoglycan synthesis</keyword>
<dbReference type="Gene3D" id="3.30.1390.30">
    <property type="entry name" value="Penicillin-binding protein 2a, domain 3"/>
    <property type="match status" value="1"/>
</dbReference>
<accession>A0A0G0PAV6</accession>
<keyword evidence="12" id="KW-0961">Cell wall biogenesis/degradation</keyword>
<dbReference type="Gene3D" id="3.90.1310.10">
    <property type="entry name" value="Penicillin-binding protein 2a (Domain 2)"/>
    <property type="match status" value="1"/>
</dbReference>
<dbReference type="AlphaFoldDB" id="A0A0G0PAV6"/>
<keyword evidence="3" id="KW-1003">Cell membrane</keyword>
<feature type="domain" description="Penicillin-binding protein transpeptidase" evidence="14">
    <location>
        <begin position="313"/>
        <end position="642"/>
    </location>
</feature>
<dbReference type="PANTHER" id="PTHR30627:SF2">
    <property type="entry name" value="PEPTIDOGLYCAN D,D-TRANSPEPTIDASE MRDA"/>
    <property type="match status" value="1"/>
</dbReference>
<dbReference type="GO" id="GO:0071555">
    <property type="term" value="P:cell wall organization"/>
    <property type="evidence" value="ECO:0007669"/>
    <property type="project" value="UniProtKB-KW"/>
</dbReference>
<dbReference type="InterPro" id="IPR005311">
    <property type="entry name" value="PBP_dimer"/>
</dbReference>
<evidence type="ECO:0000256" key="1">
    <source>
        <dbReference type="ARBA" id="ARBA00004167"/>
    </source>
</evidence>
<evidence type="ECO:0000256" key="9">
    <source>
        <dbReference type="ARBA" id="ARBA00022984"/>
    </source>
</evidence>
<dbReference type="EMBL" id="LBVV01000002">
    <property type="protein sequence ID" value="KKQ95254.1"/>
    <property type="molecule type" value="Genomic_DNA"/>
</dbReference>
<evidence type="ECO:0000313" key="16">
    <source>
        <dbReference type="EMBL" id="KKQ95254.1"/>
    </source>
</evidence>
<dbReference type="Pfam" id="PF00905">
    <property type="entry name" value="Transpeptidase"/>
    <property type="match status" value="1"/>
</dbReference>
<comment type="caution">
    <text evidence="16">The sequence shown here is derived from an EMBL/GenBank/DDBJ whole genome shotgun (WGS) entry which is preliminary data.</text>
</comment>
<dbReference type="Proteomes" id="UP000034207">
    <property type="component" value="Unassembled WGS sequence"/>
</dbReference>
<dbReference type="SUPFAM" id="SSF56601">
    <property type="entry name" value="beta-lactamase/transpeptidase-like"/>
    <property type="match status" value="1"/>
</dbReference>
<dbReference type="PANTHER" id="PTHR30627">
    <property type="entry name" value="PEPTIDOGLYCAN D,D-TRANSPEPTIDASE"/>
    <property type="match status" value="1"/>
</dbReference>
<organism evidence="16 17">
    <name type="scientific">candidate division CPR2 bacterium GW2011_GWC2_39_10</name>
    <dbReference type="NCBI Taxonomy" id="1618345"/>
    <lineage>
        <taxon>Bacteria</taxon>
        <taxon>Bacteria division CPR2</taxon>
    </lineage>
</organism>
<evidence type="ECO:0000256" key="7">
    <source>
        <dbReference type="ARBA" id="ARBA00022801"/>
    </source>
</evidence>
<keyword evidence="4" id="KW-0997">Cell inner membrane</keyword>
<feature type="domain" description="Penicillin-binding protein dimerisation" evidence="15">
    <location>
        <begin position="100"/>
        <end position="272"/>
    </location>
</feature>
<evidence type="ECO:0000259" key="15">
    <source>
        <dbReference type="Pfam" id="PF03717"/>
    </source>
</evidence>
<dbReference type="GO" id="GO:0008658">
    <property type="term" value="F:penicillin binding"/>
    <property type="evidence" value="ECO:0007669"/>
    <property type="project" value="InterPro"/>
</dbReference>
<dbReference type="InterPro" id="IPR017790">
    <property type="entry name" value="Penicillin-binding_protein_2"/>
</dbReference>
<sequence length="650" mass="71637">MNKKRDLFAVNKGVGKQPAKWKISGSLFQRSERWIYGILPADEEAGSYEEERSDKPLANLKVIFSVFLLLLVMRLYVVQIINGTESIKKAEGNRIRETLIRAERGVIYDRRKIVLAKNIGNWEVSVIPGDLPEKEADQNTVFEKLAKIIGQSSADIKNLTQKKDLDPNQPVLIQKSIDRDTSLLLESKINELPGVFVSVNPIRDYVDKTLLSHTLGYVGRISENELKDNKDKGYHLTDYIGKTGLEQEYEAYLKGKDGGKKNEVDASGKIIKLYGQTDPTPGKNLILNIDYGLEQKAAEALQASMDKANVKKGAVIIMNPNNGQVLSLVNLPSYDGNLFSKGISEEDYKKLIDNTDNPLLPRALSGEYPSGSIIKPLFAAAALQERIIDKYTTVLSTGGISVGQWNFADWKTGGHGATNVTKAIADSVNTFFYAISGGLGNIQGMGPEKMKIYLEKFGLGKATNIDLPSESNGHIPDPDWKKQVLKEDWFLGDTYHFGIGQGDLLVTPIQMAKSISAIANGGTLYQPQILNSVLDADNKTVYKKIDPKIETSNFISKDNIDIIKEGMRQAITSGSGRLLGDLPEPVAGKTGTAQFGPDNKYKHAWFASFGPYPDPEISIIVLVEGAGEGSEFAAPVAKEIYKYYFANRMK</sequence>
<dbReference type="GO" id="GO:0009252">
    <property type="term" value="P:peptidoglycan biosynthetic process"/>
    <property type="evidence" value="ECO:0007669"/>
    <property type="project" value="UniProtKB-KW"/>
</dbReference>
<dbReference type="Pfam" id="PF03717">
    <property type="entry name" value="PBP_dimer"/>
    <property type="match status" value="1"/>
</dbReference>
<dbReference type="GO" id="GO:0005886">
    <property type="term" value="C:plasma membrane"/>
    <property type="evidence" value="ECO:0007669"/>
    <property type="project" value="UniProtKB-SubCell"/>
</dbReference>